<accession>A0A9D4P744</accession>
<name>A0A9D4P744_DERFA</name>
<reference evidence="2" key="1">
    <citation type="submission" date="2020-06" db="EMBL/GenBank/DDBJ databases">
        <authorList>
            <person name="Ji K."/>
            <person name="Li J."/>
        </authorList>
    </citation>
    <scope>NUCLEOTIDE SEQUENCE</scope>
    <source>
        <strain evidence="2">JKM2019</strain>
        <tissue evidence="2">Whole body</tissue>
    </source>
</reference>
<dbReference type="EMBL" id="SDOV01000001">
    <property type="protein sequence ID" value="KAH7645941.1"/>
    <property type="molecule type" value="Genomic_DNA"/>
</dbReference>
<evidence type="ECO:0000313" key="2">
    <source>
        <dbReference type="EMBL" id="KAH7645941.1"/>
    </source>
</evidence>
<gene>
    <name evidence="2" type="ORF">HUG17_1479</name>
</gene>
<feature type="compositionally biased region" description="Polar residues" evidence="1">
    <location>
        <begin position="1"/>
        <end position="19"/>
    </location>
</feature>
<organism evidence="2">
    <name type="scientific">Dermatophagoides farinae</name>
    <name type="common">American house dust mite</name>
    <dbReference type="NCBI Taxonomy" id="6954"/>
    <lineage>
        <taxon>Eukaryota</taxon>
        <taxon>Metazoa</taxon>
        <taxon>Ecdysozoa</taxon>
        <taxon>Arthropoda</taxon>
        <taxon>Chelicerata</taxon>
        <taxon>Arachnida</taxon>
        <taxon>Acari</taxon>
        <taxon>Acariformes</taxon>
        <taxon>Sarcoptiformes</taxon>
        <taxon>Astigmata</taxon>
        <taxon>Psoroptidia</taxon>
        <taxon>Analgoidea</taxon>
        <taxon>Pyroglyphidae</taxon>
        <taxon>Dermatophagoidinae</taxon>
        <taxon>Dermatophagoides</taxon>
    </lineage>
</organism>
<comment type="caution">
    <text evidence="2">The sequence shown here is derived from an EMBL/GenBank/DDBJ whole genome shotgun (WGS) entry which is preliminary data.</text>
</comment>
<feature type="region of interest" description="Disordered" evidence="1">
    <location>
        <begin position="1"/>
        <end position="46"/>
    </location>
</feature>
<proteinExistence type="predicted"/>
<dbReference type="AlphaFoldDB" id="A0A9D4P744"/>
<protein>
    <submittedName>
        <fullName evidence="2">Uncharacterized protein</fullName>
    </submittedName>
</protein>
<reference evidence="2" key="2">
    <citation type="journal article" date="2021" name="World Allergy Organ. J.">
        <title>Chromosome-level assembly of Dermatophagoides farinae genome and transcriptome reveals two novel allergens Der f 37 and Der f 39.</title>
        <authorList>
            <person name="Chen J."/>
            <person name="Cai Z."/>
            <person name="Fan D."/>
            <person name="Hu J."/>
            <person name="Hou Y."/>
            <person name="He Y."/>
            <person name="Zhang Z."/>
            <person name="Zhao Z."/>
            <person name="Gao P."/>
            <person name="Hu W."/>
            <person name="Sun J."/>
            <person name="Li J."/>
            <person name="Ji K."/>
        </authorList>
    </citation>
    <scope>NUCLEOTIDE SEQUENCE</scope>
    <source>
        <strain evidence="2">JKM2019</strain>
    </source>
</reference>
<dbReference type="Proteomes" id="UP000828236">
    <property type="component" value="Unassembled WGS sequence"/>
</dbReference>
<evidence type="ECO:0000256" key="1">
    <source>
        <dbReference type="SAM" id="MobiDB-lite"/>
    </source>
</evidence>
<feature type="region of interest" description="Disordered" evidence="1">
    <location>
        <begin position="241"/>
        <end position="267"/>
    </location>
</feature>
<sequence>MESDNSIKFNAHSSITTKGKITKQRTRNKSTTTKSKLKKKKTTTEENLQIDEQTNLKQISISDLGQQQSSSSSCVALFQEQHTTNDDLTIHSFEDNSNSSRCSNWFFIVADVPRKKSPDSNAERTFCQGCGLIRRIRKMYRLKLIHIDEYDPLSTSSSSQSRPKVDLYICRDCGFYNLKTKTFEYYWLSDADESDIDEQCVEINMVEGDYCDQIDNKIVHNDAEIITTHLPLQCNNVHNDNDEKESINLQSSDGSHQNDEFDSCQYV</sequence>